<dbReference type="CDD" id="cd00159">
    <property type="entry name" value="RhoGAP"/>
    <property type="match status" value="1"/>
</dbReference>
<dbReference type="SUPFAM" id="SSF103657">
    <property type="entry name" value="BAR/IMD domain-like"/>
    <property type="match status" value="1"/>
</dbReference>
<evidence type="ECO:0000313" key="3">
    <source>
        <dbReference type="EMBL" id="KAG2213930.1"/>
    </source>
</evidence>
<dbReference type="AlphaFoldDB" id="A0A8H7RNX6"/>
<dbReference type="SMART" id="SM00324">
    <property type="entry name" value="RhoGAP"/>
    <property type="match status" value="1"/>
</dbReference>
<dbReference type="Proteomes" id="UP000603453">
    <property type="component" value="Unassembled WGS sequence"/>
</dbReference>
<evidence type="ECO:0000313" key="4">
    <source>
        <dbReference type="Proteomes" id="UP000603453"/>
    </source>
</evidence>
<dbReference type="PROSITE" id="PS50238">
    <property type="entry name" value="RHOGAP"/>
    <property type="match status" value="1"/>
</dbReference>
<dbReference type="Gene3D" id="1.20.1270.60">
    <property type="entry name" value="Arfaptin homology (AH) domain/BAR domain"/>
    <property type="match status" value="1"/>
</dbReference>
<evidence type="ECO:0000259" key="2">
    <source>
        <dbReference type="PROSITE" id="PS50238"/>
    </source>
</evidence>
<dbReference type="PANTHER" id="PTHR23176:SF129">
    <property type="entry name" value="RHO GTPASE ACTIVATING PROTEIN AT 16F, ISOFORM E-RELATED"/>
    <property type="match status" value="1"/>
</dbReference>
<dbReference type="GO" id="GO:0005737">
    <property type="term" value="C:cytoplasm"/>
    <property type="evidence" value="ECO:0007669"/>
    <property type="project" value="TreeGrafter"/>
</dbReference>
<dbReference type="InterPro" id="IPR050729">
    <property type="entry name" value="Rho-GAP"/>
</dbReference>
<keyword evidence="1" id="KW-0343">GTPase activation</keyword>
<feature type="domain" description="Rho-GAP" evidence="2">
    <location>
        <begin position="383"/>
        <end position="570"/>
    </location>
</feature>
<sequence>MSKTSKSLNPSPEDEFASIDAQLDHVNRVLKWSILDLEKFTFSLKARLVAEEAYVAALTKITRHNTIDSAPTHNNNNGSADTSYFGDYTTSFTQTASTYENSIEKTVDSRREFISCLKSQIELLQKVKDSHDQRRKKVKAVLGEKNANYITFRTRDIVKLQKSYVNKCNEYANIQQQILIANHEDSTDHHLSPVMMARASSEEPRVSNDSGRDDQSILSQDTIAVNNKKNSMAGFITQMRSQLASAAAATTDPSKQTARLAKLKKEIHDADGEYRQGVRLLEFLRKKQVETALHAMRHVEAILLGKSDAVKAVMVTLSKQEEDTLLTQVDLIKHSLGTIYSMDGQRDTDKFLFEYEKIGFIKPRRMYYENYYYGRCKEILFGSNLNDYFAEHERSVPLLVTKCIEGVEMQGGLEKEGIYRISGRQTNVDALKNEFEKDEEAANLENNRYDVFTIASVLKIYLRELKQPLFNLSMQDRIQYSKITNDVERTNLLVTKLSEASKPQRDTLEAIIRHLAKVQECSQANKMTIKNLSVIFTPALFHDHNQVENAGEWYSDIVLQDLIQQHESIFSKTTVAQQQPKNPFDSPSSSVLSLPFTMGGVPPIVRRPTNMKQ</sequence>
<keyword evidence="4" id="KW-1185">Reference proteome</keyword>
<dbReference type="OrthoDB" id="79452at2759"/>
<dbReference type="GO" id="GO:0007165">
    <property type="term" value="P:signal transduction"/>
    <property type="evidence" value="ECO:0007669"/>
    <property type="project" value="InterPro"/>
</dbReference>
<name>A0A8H7RNX6_9FUNG</name>
<gene>
    <name evidence="3" type="ORF">INT47_001199</name>
</gene>
<accession>A0A8H7RNX6</accession>
<reference evidence="3" key="1">
    <citation type="submission" date="2020-12" db="EMBL/GenBank/DDBJ databases">
        <title>Metabolic potential, ecology and presence of endohyphal bacteria is reflected in genomic diversity of Mucoromycotina.</title>
        <authorList>
            <person name="Muszewska A."/>
            <person name="Okrasinska A."/>
            <person name="Steczkiewicz K."/>
            <person name="Drgas O."/>
            <person name="Orlowska M."/>
            <person name="Perlinska-Lenart U."/>
            <person name="Aleksandrzak-Piekarczyk T."/>
            <person name="Szatraj K."/>
            <person name="Zielenkiewicz U."/>
            <person name="Pilsyk S."/>
            <person name="Malc E."/>
            <person name="Mieczkowski P."/>
            <person name="Kruszewska J.S."/>
            <person name="Biernat P."/>
            <person name="Pawlowska J."/>
        </authorList>
    </citation>
    <scope>NUCLEOTIDE SEQUENCE</scope>
    <source>
        <strain evidence="3">WA0000017839</strain>
    </source>
</reference>
<dbReference type="GO" id="GO:0005096">
    <property type="term" value="F:GTPase activator activity"/>
    <property type="evidence" value="ECO:0007669"/>
    <property type="project" value="UniProtKB-KW"/>
</dbReference>
<organism evidence="3 4">
    <name type="scientific">Mucor saturninus</name>
    <dbReference type="NCBI Taxonomy" id="64648"/>
    <lineage>
        <taxon>Eukaryota</taxon>
        <taxon>Fungi</taxon>
        <taxon>Fungi incertae sedis</taxon>
        <taxon>Mucoromycota</taxon>
        <taxon>Mucoromycotina</taxon>
        <taxon>Mucoromycetes</taxon>
        <taxon>Mucorales</taxon>
        <taxon>Mucorineae</taxon>
        <taxon>Mucoraceae</taxon>
        <taxon>Mucor</taxon>
    </lineage>
</organism>
<dbReference type="Gene3D" id="1.10.555.10">
    <property type="entry name" value="Rho GTPase activation protein"/>
    <property type="match status" value="1"/>
</dbReference>
<dbReference type="Pfam" id="PF00620">
    <property type="entry name" value="RhoGAP"/>
    <property type="match status" value="1"/>
</dbReference>
<evidence type="ECO:0000256" key="1">
    <source>
        <dbReference type="ARBA" id="ARBA00022468"/>
    </source>
</evidence>
<dbReference type="InterPro" id="IPR000198">
    <property type="entry name" value="RhoGAP_dom"/>
</dbReference>
<protein>
    <recommendedName>
        <fullName evidence="2">Rho-GAP domain-containing protein</fullName>
    </recommendedName>
</protein>
<dbReference type="PANTHER" id="PTHR23176">
    <property type="entry name" value="RHO/RAC/CDC GTPASE-ACTIVATING PROTEIN"/>
    <property type="match status" value="1"/>
</dbReference>
<dbReference type="InterPro" id="IPR027267">
    <property type="entry name" value="AH/BAR_dom_sf"/>
</dbReference>
<proteinExistence type="predicted"/>
<dbReference type="SUPFAM" id="SSF48350">
    <property type="entry name" value="GTPase activation domain, GAP"/>
    <property type="match status" value="1"/>
</dbReference>
<dbReference type="EMBL" id="JAEPRD010000002">
    <property type="protein sequence ID" value="KAG2213930.1"/>
    <property type="molecule type" value="Genomic_DNA"/>
</dbReference>
<comment type="caution">
    <text evidence="3">The sequence shown here is derived from an EMBL/GenBank/DDBJ whole genome shotgun (WGS) entry which is preliminary data.</text>
</comment>
<dbReference type="InterPro" id="IPR008936">
    <property type="entry name" value="Rho_GTPase_activation_prot"/>
</dbReference>